<dbReference type="SUPFAM" id="SSF53756">
    <property type="entry name" value="UDP-Glycosyltransferase/glycogen phosphorylase"/>
    <property type="match status" value="1"/>
</dbReference>
<dbReference type="InterPro" id="IPR039901">
    <property type="entry name" value="Kdotransferase"/>
</dbReference>
<feature type="domain" description="3-deoxy-D-manno-octulosonic-acid transferase N-terminal" evidence="10">
    <location>
        <begin position="32"/>
        <end position="214"/>
    </location>
</feature>
<dbReference type="Gene3D" id="3.40.50.11720">
    <property type="entry name" value="3-Deoxy-D-manno-octulosonic-acid transferase, N-terminal domain"/>
    <property type="match status" value="1"/>
</dbReference>
<evidence type="ECO:0000256" key="7">
    <source>
        <dbReference type="PIRSR" id="PIRSR639901-1"/>
    </source>
</evidence>
<dbReference type="PANTHER" id="PTHR42755:SF1">
    <property type="entry name" value="3-DEOXY-D-MANNO-OCTULOSONIC ACID TRANSFERASE, MITOCHONDRIAL-RELATED"/>
    <property type="match status" value="1"/>
</dbReference>
<comment type="subcellular location">
    <subcellularLocation>
        <location evidence="9">Cell membrane</location>
    </subcellularLocation>
</comment>
<comment type="caution">
    <text evidence="11">The sequence shown here is derived from an EMBL/GenBank/DDBJ whole genome shotgun (WGS) entry which is preliminary data.</text>
</comment>
<keyword evidence="12" id="KW-1185">Reference proteome</keyword>
<dbReference type="Pfam" id="PF04413">
    <property type="entry name" value="Glycos_transf_N"/>
    <property type="match status" value="1"/>
</dbReference>
<evidence type="ECO:0000256" key="2">
    <source>
        <dbReference type="ARBA" id="ARBA00012621"/>
    </source>
</evidence>
<dbReference type="NCBIfam" id="NF004386">
    <property type="entry name" value="PRK05749.1-2"/>
    <property type="match status" value="1"/>
</dbReference>
<dbReference type="AlphaFoldDB" id="A0A562R588"/>
<gene>
    <name evidence="11" type="ORF">IP91_02993</name>
</gene>
<dbReference type="GO" id="GO:0009245">
    <property type="term" value="P:lipid A biosynthetic process"/>
    <property type="evidence" value="ECO:0007669"/>
    <property type="project" value="TreeGrafter"/>
</dbReference>
<comment type="function">
    <text evidence="9">Involved in lipopolysaccharide (LPS) biosynthesis. Catalyzes the transfer of 3-deoxy-D-manno-octulosonate (Kdo) residue(s) from CMP-Kdo to lipid IV(A), the tetraacyldisaccharide-1,4'-bisphosphate precursor of lipid A.</text>
</comment>
<evidence type="ECO:0000256" key="8">
    <source>
        <dbReference type="PIRSR" id="PIRSR639901-2"/>
    </source>
</evidence>
<evidence type="ECO:0000256" key="3">
    <source>
        <dbReference type="ARBA" id="ARBA00019077"/>
    </source>
</evidence>
<evidence type="ECO:0000256" key="1">
    <source>
        <dbReference type="ARBA" id="ARBA00004713"/>
    </source>
</evidence>
<comment type="pathway">
    <text evidence="1 9">Bacterial outer membrane biogenesis; LPS core biosynthesis.</text>
</comment>
<dbReference type="RefSeq" id="WP_145649899.1">
    <property type="nucleotide sequence ID" value="NZ_VLLB01000005.1"/>
</dbReference>
<dbReference type="Proteomes" id="UP000318431">
    <property type="component" value="Unassembled WGS sequence"/>
</dbReference>
<feature type="site" description="Transition state stabilizer" evidence="8">
    <location>
        <position position="211"/>
    </location>
</feature>
<dbReference type="UniPathway" id="UPA00958"/>
<evidence type="ECO:0000256" key="5">
    <source>
        <dbReference type="ARBA" id="ARBA00031445"/>
    </source>
</evidence>
<feature type="active site" description="Proton acceptor" evidence="7">
    <location>
        <position position="62"/>
    </location>
</feature>
<evidence type="ECO:0000313" key="11">
    <source>
        <dbReference type="EMBL" id="TWI64227.1"/>
    </source>
</evidence>
<name>A0A562R588_9BURK</name>
<keyword evidence="9" id="KW-0472">Membrane</keyword>
<evidence type="ECO:0000256" key="6">
    <source>
        <dbReference type="ARBA" id="ARBA00049183"/>
    </source>
</evidence>
<dbReference type="InterPro" id="IPR007507">
    <property type="entry name" value="Glycos_transf_N"/>
</dbReference>
<keyword evidence="9" id="KW-1003">Cell membrane</keyword>
<proteinExistence type="inferred from homology"/>
<dbReference type="GO" id="GO:0005886">
    <property type="term" value="C:plasma membrane"/>
    <property type="evidence" value="ECO:0007669"/>
    <property type="project" value="UniProtKB-SubCell"/>
</dbReference>
<evidence type="ECO:0000259" key="10">
    <source>
        <dbReference type="Pfam" id="PF04413"/>
    </source>
</evidence>
<feature type="site" description="Transition state stabilizer" evidence="8">
    <location>
        <position position="135"/>
    </location>
</feature>
<dbReference type="Gene3D" id="3.40.50.2000">
    <property type="entry name" value="Glycogen Phosphorylase B"/>
    <property type="match status" value="1"/>
</dbReference>
<comment type="catalytic activity">
    <reaction evidence="6 9">
        <text>lipid IVA (E. coli) + CMP-3-deoxy-beta-D-manno-octulosonate = alpha-Kdo-(2-&gt;6)-lipid IVA (E. coli) + CMP + H(+)</text>
        <dbReference type="Rhea" id="RHEA:28066"/>
        <dbReference type="ChEBI" id="CHEBI:15378"/>
        <dbReference type="ChEBI" id="CHEBI:58603"/>
        <dbReference type="ChEBI" id="CHEBI:60364"/>
        <dbReference type="ChEBI" id="CHEBI:60377"/>
        <dbReference type="ChEBI" id="CHEBI:85987"/>
        <dbReference type="EC" id="2.4.99.12"/>
    </reaction>
</comment>
<organism evidence="11 12">
    <name type="scientific">Pseudoduganella lurida</name>
    <dbReference type="NCBI Taxonomy" id="1036180"/>
    <lineage>
        <taxon>Bacteria</taxon>
        <taxon>Pseudomonadati</taxon>
        <taxon>Pseudomonadota</taxon>
        <taxon>Betaproteobacteria</taxon>
        <taxon>Burkholderiales</taxon>
        <taxon>Oxalobacteraceae</taxon>
        <taxon>Telluria group</taxon>
        <taxon>Pseudoduganella</taxon>
    </lineage>
</organism>
<reference evidence="11 12" key="1">
    <citation type="journal article" date="2015" name="Stand. Genomic Sci.">
        <title>Genomic Encyclopedia of Bacterial and Archaeal Type Strains, Phase III: the genomes of soil and plant-associated and newly described type strains.</title>
        <authorList>
            <person name="Whitman W.B."/>
            <person name="Woyke T."/>
            <person name="Klenk H.P."/>
            <person name="Zhou Y."/>
            <person name="Lilburn T.G."/>
            <person name="Beck B.J."/>
            <person name="De Vos P."/>
            <person name="Vandamme P."/>
            <person name="Eisen J.A."/>
            <person name="Garrity G."/>
            <person name="Hugenholtz P."/>
            <person name="Kyrpides N.C."/>
        </authorList>
    </citation>
    <scope>NUCLEOTIDE SEQUENCE [LARGE SCALE GENOMIC DNA]</scope>
    <source>
        <strain evidence="11 12">CGMCC 1.10822</strain>
    </source>
</reference>
<evidence type="ECO:0000256" key="9">
    <source>
        <dbReference type="RuleBase" id="RU365103"/>
    </source>
</evidence>
<sequence>MRLLYTLLWRLALPLVLARLWWRGRQEPGYRQHWNERLAVYRRRAANDEPLTIWVHAVSVGETRAAEPLVDALLKQYPRGRILLTHMTPTGRATGRSLFGKHGARVVQSYLPYDLPGLVDRFITHFEPRICLLMETEVWPNLIARCNRRSVPVVLANARLSERSLRKARKLGRLMTEAARGISLVAAQTEDDAARVRALGVANVAVTGSIKFDVVVPPAAVATGMLLKNQWGTGRPVLLCASTREGEEEPILDAFQDALASAAPVPAAAGVAPAAVSHDLPAALPADTLLLLVPRHPQRFDAVEAMARERSLAVQRRSSLTQPGARVDAGTGVVLGDSMGEMFAYIAACDVAFIGGSLQPLGGQNPIEAAALAKPILIGQHTFNFAQVTDDAVAAGGALRIADAAELMSQAARLLTDDSARATMGASALAFASQHRGATARTLALLPPLTD</sequence>
<evidence type="ECO:0000313" key="12">
    <source>
        <dbReference type="Proteomes" id="UP000318431"/>
    </source>
</evidence>
<keyword evidence="9" id="KW-0448">Lipopolysaccharide biosynthesis</keyword>
<evidence type="ECO:0000256" key="4">
    <source>
        <dbReference type="ARBA" id="ARBA00022679"/>
    </source>
</evidence>
<protein>
    <recommendedName>
        <fullName evidence="3 9">3-deoxy-D-manno-octulosonic acid transferase</fullName>
        <shortName evidence="9">Kdo transferase</shortName>
        <ecNumber evidence="2 9">2.4.99.12</ecNumber>
    </recommendedName>
    <alternativeName>
        <fullName evidence="5 9">Lipid IV(A) 3-deoxy-D-manno-octulosonic acid transferase</fullName>
    </alternativeName>
</protein>
<dbReference type="InterPro" id="IPR038107">
    <property type="entry name" value="Glycos_transf_N_sf"/>
</dbReference>
<dbReference type="GO" id="GO:0009244">
    <property type="term" value="P:lipopolysaccharide core region biosynthetic process"/>
    <property type="evidence" value="ECO:0007669"/>
    <property type="project" value="UniProtKB-UniRule"/>
</dbReference>
<dbReference type="FunFam" id="3.40.50.11720:FF:000001">
    <property type="entry name" value="3-deoxy-D-manno-octulosonic acid transferase"/>
    <property type="match status" value="1"/>
</dbReference>
<dbReference type="OrthoDB" id="9789797at2"/>
<dbReference type="EC" id="2.4.99.12" evidence="2 9"/>
<keyword evidence="4 9" id="KW-0808">Transferase</keyword>
<comment type="similarity">
    <text evidence="9">Belongs to the glycosyltransferase group 1 family.</text>
</comment>
<accession>A0A562R588</accession>
<dbReference type="EMBL" id="VLLB01000005">
    <property type="protein sequence ID" value="TWI64227.1"/>
    <property type="molecule type" value="Genomic_DNA"/>
</dbReference>
<dbReference type="GO" id="GO:0043842">
    <property type="term" value="F:Kdo transferase activity"/>
    <property type="evidence" value="ECO:0007669"/>
    <property type="project" value="UniProtKB-EC"/>
</dbReference>
<dbReference type="PANTHER" id="PTHR42755">
    <property type="entry name" value="3-DEOXY-MANNO-OCTULOSONATE CYTIDYLYLTRANSFERASE"/>
    <property type="match status" value="1"/>
</dbReference>